<dbReference type="Proteomes" id="UP000433883">
    <property type="component" value="Unassembled WGS sequence"/>
</dbReference>
<comment type="caution">
    <text evidence="3">The sequence shown here is derived from an EMBL/GenBank/DDBJ whole genome shotgun (WGS) entry which is preliminary data.</text>
</comment>
<dbReference type="EMBL" id="WNWQ01001101">
    <property type="protein sequence ID" value="KAE9962288.1"/>
    <property type="molecule type" value="Genomic_DNA"/>
</dbReference>
<reference evidence="3 5" key="1">
    <citation type="submission" date="2018-12" db="EMBL/GenBank/DDBJ databases">
        <title>Venturia inaequalis Genome Resource.</title>
        <authorList>
            <person name="Lichtner F.J."/>
        </authorList>
    </citation>
    <scope>NUCLEOTIDE SEQUENCE [LARGE SCALE GENOMIC DNA]</scope>
    <source>
        <strain evidence="3 5">120213</strain>
        <strain evidence="2">Bline_iso_100314</strain>
        <strain evidence="4 6">DMI_063113</strain>
    </source>
</reference>
<evidence type="ECO:0000313" key="5">
    <source>
        <dbReference type="Proteomes" id="UP000447873"/>
    </source>
</evidence>
<evidence type="ECO:0008006" key="7">
    <source>
        <dbReference type="Google" id="ProtNLM"/>
    </source>
</evidence>
<dbReference type="InterPro" id="IPR011042">
    <property type="entry name" value="6-blade_b-propeller_TolB-like"/>
</dbReference>
<evidence type="ECO:0000313" key="4">
    <source>
        <dbReference type="EMBL" id="KAE9994332.1"/>
    </source>
</evidence>
<dbReference type="OrthoDB" id="9977941at2759"/>
<dbReference type="EMBL" id="WNWS01000018">
    <property type="protein sequence ID" value="KAE9987422.1"/>
    <property type="molecule type" value="Genomic_DNA"/>
</dbReference>
<gene>
    <name evidence="2" type="ORF">BLS_000567</name>
    <name evidence="4" type="ORF">EG327_011434</name>
    <name evidence="3" type="ORF">EG328_002778</name>
</gene>
<sequence length="302" mass="31907">MLVKAVSTLITLIAIQVVHCQIIPQAPFISQVYQFPKGYIIENLAVRSNGNILFSRFSKAEIHEWNPSRPSAPATLVNAFPSGSGCMGISEVSPDKFAVIVQSRKAFSIVSSIWILDLSSGKPMVTMAADGIVAILNGMATVTADIVVASDSLGGDMVSVNLKTGTTAMAYRQAGKGVNGVRIGNATMYTANSISGVFGRIPLDMSTGVSTGPYQPMVTARPGMDDFALSPFSDEAYLVNQDDGYILRVKIGNDITALEVVSGGKGNNLVSGPTSAQFGRTEKDARTLYVSTNNGKIMAVKL</sequence>
<feature type="signal peptide" evidence="1">
    <location>
        <begin position="1"/>
        <end position="20"/>
    </location>
</feature>
<accession>A0A8H3VCK0</accession>
<dbReference type="PANTHER" id="PTHR42060">
    <property type="entry name" value="NHL REPEAT-CONTAINING PROTEIN-RELATED"/>
    <property type="match status" value="1"/>
</dbReference>
<dbReference type="SUPFAM" id="SSF63829">
    <property type="entry name" value="Calcium-dependent phosphotriesterase"/>
    <property type="match status" value="1"/>
</dbReference>
<protein>
    <recommendedName>
        <fullName evidence="7">SMP-30/Gluconolactonase/LRE-like region domain-containing protein</fullName>
    </recommendedName>
</protein>
<keyword evidence="6" id="KW-1185">Reference proteome</keyword>
<evidence type="ECO:0000313" key="3">
    <source>
        <dbReference type="EMBL" id="KAE9987422.1"/>
    </source>
</evidence>
<organism evidence="3 5">
    <name type="scientific">Venturia inaequalis</name>
    <name type="common">Apple scab fungus</name>
    <dbReference type="NCBI Taxonomy" id="5025"/>
    <lineage>
        <taxon>Eukaryota</taxon>
        <taxon>Fungi</taxon>
        <taxon>Dikarya</taxon>
        <taxon>Ascomycota</taxon>
        <taxon>Pezizomycotina</taxon>
        <taxon>Dothideomycetes</taxon>
        <taxon>Pleosporomycetidae</taxon>
        <taxon>Venturiales</taxon>
        <taxon>Venturiaceae</taxon>
        <taxon>Venturia</taxon>
    </lineage>
</organism>
<evidence type="ECO:0000313" key="2">
    <source>
        <dbReference type="EMBL" id="KAE9962288.1"/>
    </source>
</evidence>
<name>A0A8H3VCK0_VENIN</name>
<dbReference type="AlphaFoldDB" id="A0A8H3VCK0"/>
<dbReference type="PANTHER" id="PTHR42060:SF1">
    <property type="entry name" value="NHL REPEAT-CONTAINING PROTEIN"/>
    <property type="match status" value="1"/>
</dbReference>
<dbReference type="InterPro" id="IPR052998">
    <property type="entry name" value="Hetero-Diels-Alderase-like"/>
</dbReference>
<proteinExistence type="predicted"/>
<feature type="chain" id="PRO_5044690843" description="SMP-30/Gluconolactonase/LRE-like region domain-containing protein" evidence="1">
    <location>
        <begin position="21"/>
        <end position="302"/>
    </location>
</feature>
<dbReference type="Proteomes" id="UP000490939">
    <property type="component" value="Unassembled WGS sequence"/>
</dbReference>
<evidence type="ECO:0000256" key="1">
    <source>
        <dbReference type="SAM" id="SignalP"/>
    </source>
</evidence>
<evidence type="ECO:0000313" key="6">
    <source>
        <dbReference type="Proteomes" id="UP000490939"/>
    </source>
</evidence>
<dbReference type="Gene3D" id="2.120.10.30">
    <property type="entry name" value="TolB, C-terminal domain"/>
    <property type="match status" value="1"/>
</dbReference>
<keyword evidence="1" id="KW-0732">Signal</keyword>
<dbReference type="EMBL" id="WNWR01000009">
    <property type="protein sequence ID" value="KAE9994332.1"/>
    <property type="molecule type" value="Genomic_DNA"/>
</dbReference>
<dbReference type="Proteomes" id="UP000447873">
    <property type="component" value="Unassembled WGS sequence"/>
</dbReference>